<evidence type="ECO:0000313" key="2">
    <source>
        <dbReference type="Proteomes" id="UP000250235"/>
    </source>
</evidence>
<proteinExistence type="predicted"/>
<dbReference type="AlphaFoldDB" id="A0A2Z7BUW0"/>
<gene>
    <name evidence="1" type="ORF">F511_16096</name>
</gene>
<organism evidence="1 2">
    <name type="scientific">Dorcoceras hygrometricum</name>
    <dbReference type="NCBI Taxonomy" id="472368"/>
    <lineage>
        <taxon>Eukaryota</taxon>
        <taxon>Viridiplantae</taxon>
        <taxon>Streptophyta</taxon>
        <taxon>Embryophyta</taxon>
        <taxon>Tracheophyta</taxon>
        <taxon>Spermatophyta</taxon>
        <taxon>Magnoliopsida</taxon>
        <taxon>eudicotyledons</taxon>
        <taxon>Gunneridae</taxon>
        <taxon>Pentapetalae</taxon>
        <taxon>asterids</taxon>
        <taxon>lamiids</taxon>
        <taxon>Lamiales</taxon>
        <taxon>Gesneriaceae</taxon>
        <taxon>Didymocarpoideae</taxon>
        <taxon>Trichosporeae</taxon>
        <taxon>Loxocarpinae</taxon>
        <taxon>Dorcoceras</taxon>
    </lineage>
</organism>
<sequence>MVSQLVVELIQLVVPRELRLVLCEELLHLDEQSRAMVNAGQHSCSSKMMRRRFVVATGSPATTGRVRLPAVSLISNLLDLRCVCRVFNRLLPESSGFLAGLVVAQYKVLVCGPVGSAGLVGSVGSSLDVVCWNSLGVPYCSSLDFFSIALSSLLSARVRSASARIRSASTHFRSATVRSFSSQLICYSALLQLASDILQLRPAHLIKSLET</sequence>
<keyword evidence="2" id="KW-1185">Reference proteome</keyword>
<reference evidence="1 2" key="1">
    <citation type="journal article" date="2015" name="Proc. Natl. Acad. Sci. U.S.A.">
        <title>The resurrection genome of Boea hygrometrica: A blueprint for survival of dehydration.</title>
        <authorList>
            <person name="Xiao L."/>
            <person name="Yang G."/>
            <person name="Zhang L."/>
            <person name="Yang X."/>
            <person name="Zhao S."/>
            <person name="Ji Z."/>
            <person name="Zhou Q."/>
            <person name="Hu M."/>
            <person name="Wang Y."/>
            <person name="Chen M."/>
            <person name="Xu Y."/>
            <person name="Jin H."/>
            <person name="Xiao X."/>
            <person name="Hu G."/>
            <person name="Bao F."/>
            <person name="Hu Y."/>
            <person name="Wan P."/>
            <person name="Li L."/>
            <person name="Deng X."/>
            <person name="Kuang T."/>
            <person name="Xiang C."/>
            <person name="Zhu J.K."/>
            <person name="Oliver M.J."/>
            <person name="He Y."/>
        </authorList>
    </citation>
    <scope>NUCLEOTIDE SEQUENCE [LARGE SCALE GENOMIC DNA]</scope>
    <source>
        <strain evidence="2">cv. XS01</strain>
    </source>
</reference>
<accession>A0A2Z7BUW0</accession>
<evidence type="ECO:0000313" key="1">
    <source>
        <dbReference type="EMBL" id="KZV38076.1"/>
    </source>
</evidence>
<dbReference type="Proteomes" id="UP000250235">
    <property type="component" value="Unassembled WGS sequence"/>
</dbReference>
<dbReference type="EMBL" id="KV002325">
    <property type="protein sequence ID" value="KZV38076.1"/>
    <property type="molecule type" value="Genomic_DNA"/>
</dbReference>
<protein>
    <submittedName>
        <fullName evidence="1">Uncharacterized protein</fullName>
    </submittedName>
</protein>
<name>A0A2Z7BUW0_9LAMI</name>